<keyword evidence="2" id="KW-1185">Reference proteome</keyword>
<dbReference type="PIRSF" id="PIRSF001439">
    <property type="entry name" value="CryM"/>
    <property type="match status" value="1"/>
</dbReference>
<dbReference type="SUPFAM" id="SSF51735">
    <property type="entry name" value="NAD(P)-binding Rossmann-fold domains"/>
    <property type="match status" value="1"/>
</dbReference>
<dbReference type="NCBIfam" id="NF005603">
    <property type="entry name" value="PRK07340.1"/>
    <property type="match status" value="1"/>
</dbReference>
<dbReference type="Proteomes" id="UP001595530">
    <property type="component" value="Unassembled WGS sequence"/>
</dbReference>
<dbReference type="RefSeq" id="WP_390328192.1">
    <property type="nucleotide sequence ID" value="NZ_JBHRTP010000024.1"/>
</dbReference>
<accession>A0ABV7F2R5</accession>
<evidence type="ECO:0000313" key="2">
    <source>
        <dbReference type="Proteomes" id="UP001595530"/>
    </source>
</evidence>
<dbReference type="PANTHER" id="PTHR13812">
    <property type="entry name" value="KETIMINE REDUCTASE MU-CRYSTALLIN"/>
    <property type="match status" value="1"/>
</dbReference>
<protein>
    <submittedName>
        <fullName evidence="1">Delta(1)-pyrroline-2-carboxylate reductase family protein</fullName>
    </submittedName>
</protein>
<gene>
    <name evidence="1" type="ORF">ACFOFO_09115</name>
</gene>
<dbReference type="InterPro" id="IPR036291">
    <property type="entry name" value="NAD(P)-bd_dom_sf"/>
</dbReference>
<proteinExistence type="predicted"/>
<dbReference type="EMBL" id="JBHRTP010000024">
    <property type="protein sequence ID" value="MFC3108117.1"/>
    <property type="molecule type" value="Genomic_DNA"/>
</dbReference>
<organism evidence="1 2">
    <name type="scientific">Undibacterium arcticum</name>
    <dbReference type="NCBI Taxonomy" id="1762892"/>
    <lineage>
        <taxon>Bacteria</taxon>
        <taxon>Pseudomonadati</taxon>
        <taxon>Pseudomonadota</taxon>
        <taxon>Betaproteobacteria</taxon>
        <taxon>Burkholderiales</taxon>
        <taxon>Oxalobacteraceae</taxon>
        <taxon>Undibacterium</taxon>
    </lineage>
</organism>
<sequence>MHILDPMQTAQALPYANLVPAIAQAARELASGQIRAPERQVVPIDQASVLLSMPALGPDISVTKLITVHANNAQHGLPVIQGEVVVFDTASGRRLALLDGPTVTARRTAAVTLLGIATLAPRKPASALLIGTGAQAAAHVDALVEFFGVTQFWSAARDIGKAQQFCDALRLRHPHCGATALAMATLATDLPATDVVIALTTSKTAVIPAHIAPDTLAVGVGAFKPDMVEFPAALLHSRQIVVDDLAGAQHEAGDLIQAGIDWSQVRDLAAMLDQPPPTGAGILPVFKTVGQAAWDLAAARVAVAALGLR</sequence>
<name>A0ABV7F2R5_9BURK</name>
<evidence type="ECO:0000313" key="1">
    <source>
        <dbReference type="EMBL" id="MFC3108117.1"/>
    </source>
</evidence>
<reference evidence="2" key="1">
    <citation type="journal article" date="2019" name="Int. J. Syst. Evol. Microbiol.">
        <title>The Global Catalogue of Microorganisms (GCM) 10K type strain sequencing project: providing services to taxonomists for standard genome sequencing and annotation.</title>
        <authorList>
            <consortium name="The Broad Institute Genomics Platform"/>
            <consortium name="The Broad Institute Genome Sequencing Center for Infectious Disease"/>
            <person name="Wu L."/>
            <person name="Ma J."/>
        </authorList>
    </citation>
    <scope>NUCLEOTIDE SEQUENCE [LARGE SCALE GENOMIC DNA]</scope>
    <source>
        <strain evidence="2">KCTC 42986</strain>
    </source>
</reference>
<dbReference type="Gene3D" id="3.30.1780.10">
    <property type="entry name" value="ornithine cyclodeaminase, domain 1"/>
    <property type="match status" value="1"/>
</dbReference>
<dbReference type="InterPro" id="IPR003462">
    <property type="entry name" value="ODC_Mu_crystall"/>
</dbReference>
<dbReference type="PANTHER" id="PTHR13812:SF19">
    <property type="entry name" value="KETIMINE REDUCTASE MU-CRYSTALLIN"/>
    <property type="match status" value="1"/>
</dbReference>
<comment type="caution">
    <text evidence="1">The sequence shown here is derived from an EMBL/GenBank/DDBJ whole genome shotgun (WGS) entry which is preliminary data.</text>
</comment>
<dbReference type="Pfam" id="PF02423">
    <property type="entry name" value="OCD_Mu_crystall"/>
    <property type="match status" value="1"/>
</dbReference>
<dbReference type="Gene3D" id="3.40.50.720">
    <property type="entry name" value="NAD(P)-binding Rossmann-like Domain"/>
    <property type="match status" value="1"/>
</dbReference>
<dbReference type="InterPro" id="IPR023401">
    <property type="entry name" value="ODC_N"/>
</dbReference>